<comment type="similarity">
    <text evidence="7">Belongs to the binding-protein-dependent transport system permease family.</text>
</comment>
<organism evidence="9 10">
    <name type="scientific">Holzapfeliella floricola DSM 23037 = JCM 16512</name>
    <dbReference type="NCBI Taxonomy" id="1423744"/>
    <lineage>
        <taxon>Bacteria</taxon>
        <taxon>Bacillati</taxon>
        <taxon>Bacillota</taxon>
        <taxon>Bacilli</taxon>
        <taxon>Lactobacillales</taxon>
        <taxon>Lactobacillaceae</taxon>
        <taxon>Holzapfeliella</taxon>
    </lineage>
</organism>
<dbReference type="GO" id="GO:0005886">
    <property type="term" value="C:plasma membrane"/>
    <property type="evidence" value="ECO:0007669"/>
    <property type="project" value="UniProtKB-SubCell"/>
</dbReference>
<keyword evidence="6 7" id="KW-0472">Membrane</keyword>
<dbReference type="SUPFAM" id="SSF161098">
    <property type="entry name" value="MetI-like"/>
    <property type="match status" value="1"/>
</dbReference>
<dbReference type="Gene3D" id="1.10.3720.10">
    <property type="entry name" value="MetI-like"/>
    <property type="match status" value="1"/>
</dbReference>
<accession>A0A0R2DMN9</accession>
<dbReference type="PATRIC" id="fig|1423744.4.peg.1107"/>
<dbReference type="InterPro" id="IPR035906">
    <property type="entry name" value="MetI-like_sf"/>
</dbReference>
<keyword evidence="5 7" id="KW-1133">Transmembrane helix</keyword>
<dbReference type="PANTHER" id="PTHR30043:SF1">
    <property type="entry name" value="ABC TRANSPORT SYSTEM PERMEASE PROTEIN P69"/>
    <property type="match status" value="1"/>
</dbReference>
<keyword evidence="2 7" id="KW-0813">Transport</keyword>
<dbReference type="InterPro" id="IPR005769">
    <property type="entry name" value="PhnE/PtxC"/>
</dbReference>
<reference evidence="9 10" key="1">
    <citation type="journal article" date="2015" name="Genome Announc.">
        <title>Expanding the biotechnology potential of lactobacilli through comparative genomics of 213 strains and associated genera.</title>
        <authorList>
            <person name="Sun Z."/>
            <person name="Harris H.M."/>
            <person name="McCann A."/>
            <person name="Guo C."/>
            <person name="Argimon S."/>
            <person name="Zhang W."/>
            <person name="Yang X."/>
            <person name="Jeffery I.B."/>
            <person name="Cooney J.C."/>
            <person name="Kagawa T.F."/>
            <person name="Liu W."/>
            <person name="Song Y."/>
            <person name="Salvetti E."/>
            <person name="Wrobel A."/>
            <person name="Rasinkangas P."/>
            <person name="Parkhill J."/>
            <person name="Rea M.C."/>
            <person name="O'Sullivan O."/>
            <person name="Ritari J."/>
            <person name="Douillard F.P."/>
            <person name="Paul Ross R."/>
            <person name="Yang R."/>
            <person name="Briner A.E."/>
            <person name="Felis G.E."/>
            <person name="de Vos W.M."/>
            <person name="Barrangou R."/>
            <person name="Klaenhammer T.R."/>
            <person name="Caufield P.W."/>
            <person name="Cui Y."/>
            <person name="Zhang H."/>
            <person name="O'Toole P.W."/>
        </authorList>
    </citation>
    <scope>NUCLEOTIDE SEQUENCE [LARGE SCALE GENOMIC DNA]</scope>
    <source>
        <strain evidence="9 10">DSM 23037</strain>
    </source>
</reference>
<dbReference type="PANTHER" id="PTHR30043">
    <property type="entry name" value="PHOSPHONATES TRANSPORT SYSTEM PERMEASE PROTEIN"/>
    <property type="match status" value="1"/>
</dbReference>
<evidence type="ECO:0000256" key="5">
    <source>
        <dbReference type="ARBA" id="ARBA00022989"/>
    </source>
</evidence>
<evidence type="ECO:0000256" key="3">
    <source>
        <dbReference type="ARBA" id="ARBA00022475"/>
    </source>
</evidence>
<feature type="transmembrane region" description="Helical" evidence="7">
    <location>
        <begin position="118"/>
        <end position="143"/>
    </location>
</feature>
<dbReference type="OrthoDB" id="9808005at2"/>
<feature type="transmembrane region" description="Helical" evidence="7">
    <location>
        <begin position="75"/>
        <end position="97"/>
    </location>
</feature>
<dbReference type="GO" id="GO:0015416">
    <property type="term" value="F:ABC-type phosphonate transporter activity"/>
    <property type="evidence" value="ECO:0007669"/>
    <property type="project" value="InterPro"/>
</dbReference>
<evidence type="ECO:0000313" key="10">
    <source>
        <dbReference type="Proteomes" id="UP000051378"/>
    </source>
</evidence>
<dbReference type="RefSeq" id="WP_056974052.1">
    <property type="nucleotide sequence ID" value="NZ_AYZL01000006.1"/>
</dbReference>
<sequence length="259" mass="28759">MEQLPKKPLNLNKWIVTVVMILGFIYSVMITQLDFTQLFANLGDFTEILVKMCSPDWGYLDKITNPLLETIKMSILGTLIGSVIAFPYALLVSQNIVKNKIVTGVFRFILNIIRTIPNLLLGAIFVAIIGIGAVTGVFALAVFTFGMVSKLFYEAIETIDEGPIEALTAVGASKMQIIRYGVLPQVMSYYISYVLYAFEINVRSSTILGYIGAGGIGLFLERSLSMYRYDRVGLIVLVTFIVILVIDEISNRSREALTK</sequence>
<keyword evidence="10" id="KW-1185">Reference proteome</keyword>
<dbReference type="Pfam" id="PF00528">
    <property type="entry name" value="BPD_transp_1"/>
    <property type="match status" value="1"/>
</dbReference>
<feature type="transmembrane region" description="Helical" evidence="7">
    <location>
        <begin position="232"/>
        <end position="250"/>
    </location>
</feature>
<dbReference type="CDD" id="cd06261">
    <property type="entry name" value="TM_PBP2"/>
    <property type="match status" value="1"/>
</dbReference>
<keyword evidence="3" id="KW-1003">Cell membrane</keyword>
<keyword evidence="4 7" id="KW-0812">Transmembrane</keyword>
<evidence type="ECO:0000256" key="1">
    <source>
        <dbReference type="ARBA" id="ARBA00004651"/>
    </source>
</evidence>
<evidence type="ECO:0000259" key="8">
    <source>
        <dbReference type="PROSITE" id="PS50928"/>
    </source>
</evidence>
<comment type="caution">
    <text evidence="9">The sequence shown here is derived from an EMBL/GenBank/DDBJ whole genome shotgun (WGS) entry which is preliminary data.</text>
</comment>
<dbReference type="NCBIfam" id="TIGR01097">
    <property type="entry name" value="PhnE"/>
    <property type="match status" value="1"/>
</dbReference>
<feature type="domain" description="ABC transmembrane type-1" evidence="8">
    <location>
        <begin position="67"/>
        <end position="250"/>
    </location>
</feature>
<proteinExistence type="inferred from homology"/>
<dbReference type="InterPro" id="IPR000515">
    <property type="entry name" value="MetI-like"/>
</dbReference>
<evidence type="ECO:0000256" key="7">
    <source>
        <dbReference type="RuleBase" id="RU363032"/>
    </source>
</evidence>
<evidence type="ECO:0000256" key="4">
    <source>
        <dbReference type="ARBA" id="ARBA00022692"/>
    </source>
</evidence>
<comment type="subcellular location">
    <subcellularLocation>
        <location evidence="1 7">Cell membrane</location>
        <topology evidence="1 7">Multi-pass membrane protein</topology>
    </subcellularLocation>
</comment>
<evidence type="ECO:0000256" key="2">
    <source>
        <dbReference type="ARBA" id="ARBA00022448"/>
    </source>
</evidence>
<evidence type="ECO:0000313" key="9">
    <source>
        <dbReference type="EMBL" id="KRN04723.1"/>
    </source>
</evidence>
<name>A0A0R2DMN9_9LACO</name>
<dbReference type="STRING" id="1423744.FC86_GL001079"/>
<dbReference type="PROSITE" id="PS50928">
    <property type="entry name" value="ABC_TM1"/>
    <property type="match status" value="1"/>
</dbReference>
<dbReference type="Proteomes" id="UP000051378">
    <property type="component" value="Unassembled WGS sequence"/>
</dbReference>
<evidence type="ECO:0000256" key="6">
    <source>
        <dbReference type="ARBA" id="ARBA00023136"/>
    </source>
</evidence>
<dbReference type="AlphaFoldDB" id="A0A0R2DMN9"/>
<protein>
    <submittedName>
        <fullName evidence="9">ABC-type phosphate phosphonate transport system, permease component</fullName>
    </submittedName>
</protein>
<gene>
    <name evidence="9" type="ORF">FC86_GL001079</name>
</gene>
<dbReference type="EMBL" id="AYZL01000006">
    <property type="protein sequence ID" value="KRN04723.1"/>
    <property type="molecule type" value="Genomic_DNA"/>
</dbReference>
<feature type="transmembrane region" description="Helical" evidence="7">
    <location>
        <begin position="12"/>
        <end position="33"/>
    </location>
</feature>